<gene>
    <name evidence="2" type="ORF">ACFQRG_18620</name>
</gene>
<dbReference type="RefSeq" id="WP_380968912.1">
    <property type="nucleotide sequence ID" value="NZ_JBHTCO010000041.1"/>
</dbReference>
<protein>
    <submittedName>
        <fullName evidence="2">Spore germination protein</fullName>
    </submittedName>
</protein>
<dbReference type="Pfam" id="PF10676">
    <property type="entry name" value="gerPA"/>
    <property type="match status" value="1"/>
</dbReference>
<keyword evidence="3" id="KW-1185">Reference proteome</keyword>
<feature type="compositionally biased region" description="Polar residues" evidence="1">
    <location>
        <begin position="65"/>
        <end position="80"/>
    </location>
</feature>
<feature type="region of interest" description="Disordered" evidence="1">
    <location>
        <begin position="53"/>
        <end position="80"/>
    </location>
</feature>
<proteinExistence type="predicted"/>
<dbReference type="InterPro" id="IPR019618">
    <property type="entry name" value="Spore_germination_GerPA"/>
</dbReference>
<reference evidence="3" key="1">
    <citation type="journal article" date="2019" name="Int. J. Syst. Evol. Microbiol.">
        <title>The Global Catalogue of Microorganisms (GCM) 10K type strain sequencing project: providing services to taxonomists for standard genome sequencing and annotation.</title>
        <authorList>
            <consortium name="The Broad Institute Genomics Platform"/>
            <consortium name="The Broad Institute Genome Sequencing Center for Infectious Disease"/>
            <person name="Wu L."/>
            <person name="Ma J."/>
        </authorList>
    </citation>
    <scope>NUCLEOTIDE SEQUENCE [LARGE SCALE GENOMIC DNA]</scope>
    <source>
        <strain evidence="3">CGMCC 1.16305</strain>
    </source>
</reference>
<evidence type="ECO:0000313" key="2">
    <source>
        <dbReference type="EMBL" id="MFC7394930.1"/>
    </source>
</evidence>
<dbReference type="Proteomes" id="UP001596505">
    <property type="component" value="Unassembled WGS sequence"/>
</dbReference>
<evidence type="ECO:0000256" key="1">
    <source>
        <dbReference type="SAM" id="MobiDB-lite"/>
    </source>
</evidence>
<dbReference type="EMBL" id="JBHTCO010000041">
    <property type="protein sequence ID" value="MFC7394930.1"/>
    <property type="molecule type" value="Genomic_DNA"/>
</dbReference>
<name>A0ABW2Q1T3_9BACL</name>
<comment type="caution">
    <text evidence="2">The sequence shown here is derived from an EMBL/GenBank/DDBJ whole genome shotgun (WGS) entry which is preliminary data.</text>
</comment>
<organism evidence="2 3">
    <name type="scientific">Scopulibacillus cellulosilyticus</name>
    <dbReference type="NCBI Taxonomy" id="2665665"/>
    <lineage>
        <taxon>Bacteria</taxon>
        <taxon>Bacillati</taxon>
        <taxon>Bacillota</taxon>
        <taxon>Bacilli</taxon>
        <taxon>Bacillales</taxon>
        <taxon>Sporolactobacillaceae</taxon>
        <taxon>Scopulibacillus</taxon>
    </lineage>
</organism>
<sequence>MPYAINIFNIKTNGVTMNGNVDIGPTVHNSHTANTKAIGANVSLGDFSPSSSFSLNGSYDPDLSDQGQVANPSLPQTGQI</sequence>
<accession>A0ABW2Q1T3</accession>
<evidence type="ECO:0000313" key="3">
    <source>
        <dbReference type="Proteomes" id="UP001596505"/>
    </source>
</evidence>